<dbReference type="STRING" id="1314674.A0A0D7BB53"/>
<dbReference type="AlphaFoldDB" id="A0A0D7BB53"/>
<dbReference type="InterPro" id="IPR013838">
    <property type="entry name" value="Beta-tubulin_BS"/>
</dbReference>
<dbReference type="SUPFAM" id="SSF52490">
    <property type="entry name" value="Tubulin nucleotide-binding domain-like"/>
    <property type="match status" value="1"/>
</dbReference>
<feature type="domain" description="Misato Segment II tubulin-like" evidence="6">
    <location>
        <begin position="2"/>
        <end position="104"/>
    </location>
</feature>
<keyword evidence="4" id="KW-0496">Mitochondrion</keyword>
<dbReference type="PROSITE" id="PS00228">
    <property type="entry name" value="TUBULIN_B_AUTOREG"/>
    <property type="match status" value="1"/>
</dbReference>
<feature type="compositionally biased region" description="Polar residues" evidence="5">
    <location>
        <begin position="70"/>
        <end position="85"/>
    </location>
</feature>
<evidence type="ECO:0000259" key="6">
    <source>
        <dbReference type="Pfam" id="PF10644"/>
    </source>
</evidence>
<dbReference type="EMBL" id="KN880527">
    <property type="protein sequence ID" value="KIY67404.1"/>
    <property type="molecule type" value="Genomic_DNA"/>
</dbReference>
<dbReference type="InterPro" id="IPR029209">
    <property type="entry name" value="DML1/Misato_tubulin"/>
</dbReference>
<dbReference type="PANTHER" id="PTHR13391:SF0">
    <property type="entry name" value="PROTEIN MISATO HOMOLOG 1"/>
    <property type="match status" value="1"/>
</dbReference>
<dbReference type="InterPro" id="IPR049942">
    <property type="entry name" value="DML1/Misato"/>
</dbReference>
<feature type="region of interest" description="Disordered" evidence="5">
    <location>
        <begin position="103"/>
        <end position="124"/>
    </location>
</feature>
<organism evidence="8 9">
    <name type="scientific">Cylindrobasidium torrendii FP15055 ss-10</name>
    <dbReference type="NCBI Taxonomy" id="1314674"/>
    <lineage>
        <taxon>Eukaryota</taxon>
        <taxon>Fungi</taxon>
        <taxon>Dikarya</taxon>
        <taxon>Basidiomycota</taxon>
        <taxon>Agaricomycotina</taxon>
        <taxon>Agaricomycetes</taxon>
        <taxon>Agaricomycetidae</taxon>
        <taxon>Agaricales</taxon>
        <taxon>Marasmiineae</taxon>
        <taxon>Physalacriaceae</taxon>
        <taxon>Cylindrobasidium</taxon>
    </lineage>
</organism>
<evidence type="ECO:0000313" key="8">
    <source>
        <dbReference type="EMBL" id="KIY67404.1"/>
    </source>
</evidence>
<dbReference type="Gene3D" id="3.40.50.1440">
    <property type="entry name" value="Tubulin/FtsZ, GTPase domain"/>
    <property type="match status" value="1"/>
</dbReference>
<name>A0A0D7BB53_9AGAR</name>
<feature type="region of interest" description="Disordered" evidence="5">
    <location>
        <begin position="68"/>
        <end position="90"/>
    </location>
</feature>
<sequence length="495" mass="55713">MREILYVQAGQLANYVGSHFWNAQESYMTSEDDSIVHERSFREGTSKEGNCYTPRAIIFDKKDHFGTAPRTHSSIQTEHSASNEPDPSILWNGGVIEYRQDAIPPPKLDEEEEDEEDGKEDQCDRYPESVRYWSDFSRVYYHPRSFQRMPDIYDFDAAGGEWQSGGRIFKGYDEDVSLMEDGVRPFLEECDTPQGIQVVDEASTFGPFVNTFLDNFRDEFVKLPCIVFPLLSDTYSWNPDVDDKRGIRRLVNDALHLRALSDDVSLAVPIQSPSSWAKKDSLYTSSAIISAHIESATLALRHSESQEDLSSFADLFTAGHGSAPFAELCGCFPGDEGGMQDFFNYTHGVPFSGGFKKVPIYSRRDTMRGFNSLCASSYETWSADFATPPWNVTRTHGRAVPVPRGLPSEFNVESSERSPVASVFSSVLTSTKGGVLFKKYAEFVDVSRRRKDIFLETDEADELHELVNDLWTLHDTLSGDAGYEEDDTAGDIEDD</sequence>
<evidence type="ECO:0000256" key="4">
    <source>
        <dbReference type="ARBA" id="ARBA00023128"/>
    </source>
</evidence>
<feature type="compositionally biased region" description="Acidic residues" evidence="5">
    <location>
        <begin position="109"/>
        <end position="119"/>
    </location>
</feature>
<evidence type="ECO:0000256" key="2">
    <source>
        <dbReference type="ARBA" id="ARBA00004173"/>
    </source>
</evidence>
<protein>
    <submittedName>
        <fullName evidence="8">Tubulin nucleotide-binding domain-like protein</fullName>
    </submittedName>
</protein>
<accession>A0A0D7BB53</accession>
<dbReference type="OrthoDB" id="271881at2759"/>
<gene>
    <name evidence="8" type="ORF">CYLTODRAFT_422587</name>
</gene>
<dbReference type="GO" id="GO:0005739">
    <property type="term" value="C:mitochondrion"/>
    <property type="evidence" value="ECO:0007669"/>
    <property type="project" value="UniProtKB-SubCell"/>
</dbReference>
<dbReference type="Proteomes" id="UP000054007">
    <property type="component" value="Unassembled WGS sequence"/>
</dbReference>
<comment type="subcellular location">
    <subcellularLocation>
        <location evidence="2">Mitochondrion</location>
    </subcellularLocation>
</comment>
<dbReference type="InterPro" id="IPR036525">
    <property type="entry name" value="Tubulin/FtsZ_GTPase_sf"/>
</dbReference>
<proteinExistence type="inferred from homology"/>
<evidence type="ECO:0000256" key="1">
    <source>
        <dbReference type="ARBA" id="ARBA00003757"/>
    </source>
</evidence>
<feature type="domain" description="DML1/Misato tubulin" evidence="7">
    <location>
        <begin position="127"/>
        <end position="301"/>
    </location>
</feature>
<evidence type="ECO:0000313" key="9">
    <source>
        <dbReference type="Proteomes" id="UP000054007"/>
    </source>
</evidence>
<dbReference type="PANTHER" id="PTHR13391">
    <property type="entry name" value="MITOCHONDRIAL DISTRIBUTION REGULATOR MISATO"/>
    <property type="match status" value="1"/>
</dbReference>
<evidence type="ECO:0000259" key="7">
    <source>
        <dbReference type="Pfam" id="PF14881"/>
    </source>
</evidence>
<dbReference type="Pfam" id="PF10644">
    <property type="entry name" value="Misat_Tub_SegII"/>
    <property type="match status" value="1"/>
</dbReference>
<comment type="function">
    <text evidence="1">Involved in the partitioning of the mitochondrial organelle and mitochondrial DNA (mtDNA) inheritance.</text>
</comment>
<keyword evidence="9" id="KW-1185">Reference proteome</keyword>
<comment type="similarity">
    <text evidence="3">Belongs to the misato family.</text>
</comment>
<reference evidence="8 9" key="1">
    <citation type="journal article" date="2015" name="Fungal Genet. Biol.">
        <title>Evolution of novel wood decay mechanisms in Agaricales revealed by the genome sequences of Fistulina hepatica and Cylindrobasidium torrendii.</title>
        <authorList>
            <person name="Floudas D."/>
            <person name="Held B.W."/>
            <person name="Riley R."/>
            <person name="Nagy L.G."/>
            <person name="Koehler G."/>
            <person name="Ransdell A.S."/>
            <person name="Younus H."/>
            <person name="Chow J."/>
            <person name="Chiniquy J."/>
            <person name="Lipzen A."/>
            <person name="Tritt A."/>
            <person name="Sun H."/>
            <person name="Haridas S."/>
            <person name="LaButti K."/>
            <person name="Ohm R.A."/>
            <person name="Kues U."/>
            <person name="Blanchette R.A."/>
            <person name="Grigoriev I.V."/>
            <person name="Minto R.E."/>
            <person name="Hibbett D.S."/>
        </authorList>
    </citation>
    <scope>NUCLEOTIDE SEQUENCE [LARGE SCALE GENOMIC DNA]</scope>
    <source>
        <strain evidence="8 9">FP15055 ss-10</strain>
    </source>
</reference>
<dbReference type="Pfam" id="PF14881">
    <property type="entry name" value="Tubulin_3"/>
    <property type="match status" value="1"/>
</dbReference>
<dbReference type="InterPro" id="IPR019605">
    <property type="entry name" value="Misato_II_tubulin-like"/>
</dbReference>
<dbReference type="GO" id="GO:0007005">
    <property type="term" value="P:mitochondrion organization"/>
    <property type="evidence" value="ECO:0007669"/>
    <property type="project" value="InterPro"/>
</dbReference>
<evidence type="ECO:0000256" key="5">
    <source>
        <dbReference type="SAM" id="MobiDB-lite"/>
    </source>
</evidence>
<evidence type="ECO:0000256" key="3">
    <source>
        <dbReference type="ARBA" id="ARBA00008507"/>
    </source>
</evidence>